<organism evidence="2">
    <name type="scientific">Granulicella tundricola (strain ATCC BAA-1859 / DSM 23138 / MP5ACTX9)</name>
    <dbReference type="NCBI Taxonomy" id="1198114"/>
    <lineage>
        <taxon>Bacteria</taxon>
        <taxon>Pseudomonadati</taxon>
        <taxon>Acidobacteriota</taxon>
        <taxon>Terriglobia</taxon>
        <taxon>Terriglobales</taxon>
        <taxon>Acidobacteriaceae</taxon>
        <taxon>Granulicella</taxon>
    </lineage>
</organism>
<dbReference type="EMBL" id="CP002480">
    <property type="protein sequence ID" value="ADW68204.1"/>
    <property type="molecule type" value="Genomic_DNA"/>
</dbReference>
<dbReference type="InterPro" id="IPR035093">
    <property type="entry name" value="RelE/ParE_toxin_dom_sf"/>
</dbReference>
<dbReference type="eggNOG" id="COG3549">
    <property type="taxonomic scope" value="Bacteria"/>
</dbReference>
<dbReference type="SUPFAM" id="SSF143011">
    <property type="entry name" value="RelE-like"/>
    <property type="match status" value="1"/>
</dbReference>
<dbReference type="HOGENOM" id="CLU_155111_1_0_0"/>
<evidence type="ECO:0000313" key="2">
    <source>
        <dbReference type="Proteomes" id="UP000000343"/>
    </source>
</evidence>
<protein>
    <submittedName>
        <fullName evidence="1">Plasmid maintenance system killer</fullName>
    </submittedName>
</protein>
<dbReference type="STRING" id="1198114.AciX9_1141"/>
<dbReference type="InterPro" id="IPR007711">
    <property type="entry name" value="HigB-1"/>
</dbReference>
<dbReference type="PaxDb" id="1198114-AciX9_1141"/>
<reference evidence="2" key="1">
    <citation type="submission" date="2011-01" db="EMBL/GenBank/DDBJ databases">
        <title>Complete sequence of chromosome of Acidobacterium sp. MP5ACTX9.</title>
        <authorList>
            <consortium name="US DOE Joint Genome Institute"/>
            <person name="Lucas S."/>
            <person name="Copeland A."/>
            <person name="Lapidus A."/>
            <person name="Cheng J.-F."/>
            <person name="Goodwin L."/>
            <person name="Pitluck S."/>
            <person name="Teshima H."/>
            <person name="Detter J.C."/>
            <person name="Han C."/>
            <person name="Tapia R."/>
            <person name="Land M."/>
            <person name="Hauser L."/>
            <person name="Kyrpides N."/>
            <person name="Ivanova N."/>
            <person name="Ovchinnikova G."/>
            <person name="Pagani I."/>
            <person name="Rawat S.R."/>
            <person name="Mannisto M."/>
            <person name="Haggblom M.M."/>
            <person name="Woyke T."/>
        </authorList>
    </citation>
    <scope>NUCLEOTIDE SEQUENCE [LARGE SCALE GENOMIC DNA]</scope>
    <source>
        <strain evidence="2">MP5ACTX9</strain>
    </source>
</reference>
<sequence length="97" mass="11609">MIETWRESWLREFFVNDVYSKKIPADLRDRLFRKLQLLDDASTDADLRVPPSNRFEHLSGKLEGFCSIRVNDKWRLIFQWSEGKATELCLDDHSYRS</sequence>
<dbReference type="PANTHER" id="PTHR40266">
    <property type="entry name" value="TOXIN HIGB-1"/>
    <property type="match status" value="1"/>
</dbReference>
<evidence type="ECO:0000313" key="1">
    <source>
        <dbReference type="EMBL" id="ADW68204.1"/>
    </source>
</evidence>
<dbReference type="Pfam" id="PF05015">
    <property type="entry name" value="HigB-like_toxin"/>
    <property type="match status" value="1"/>
</dbReference>
<name>E8X3L3_GRATM</name>
<gene>
    <name evidence="1" type="ordered locus">AciX9_1141</name>
</gene>
<keyword evidence="2" id="KW-1185">Reference proteome</keyword>
<dbReference type="PANTHER" id="PTHR40266:SF2">
    <property type="entry name" value="TOXIN HIGB-1"/>
    <property type="match status" value="1"/>
</dbReference>
<dbReference type="RefSeq" id="WP_013579527.1">
    <property type="nucleotide sequence ID" value="NC_015064.1"/>
</dbReference>
<dbReference type="AlphaFoldDB" id="E8X3L3"/>
<accession>E8X3L3</accession>
<dbReference type="OrthoDB" id="9801102at2"/>
<dbReference type="KEGG" id="acm:AciX9_1141"/>
<proteinExistence type="predicted"/>
<dbReference type="Proteomes" id="UP000000343">
    <property type="component" value="Chromosome"/>
</dbReference>
<dbReference type="Gene3D" id="3.30.2310.20">
    <property type="entry name" value="RelE-like"/>
    <property type="match status" value="1"/>
</dbReference>